<evidence type="ECO:0000313" key="1">
    <source>
        <dbReference type="EMBL" id="KDQ19833.1"/>
    </source>
</evidence>
<gene>
    <name evidence="1" type="ORF">BOTBODRAFT_379366</name>
</gene>
<dbReference type="HOGENOM" id="CLU_1695195_0_0_1"/>
<reference evidence="2" key="1">
    <citation type="journal article" date="2014" name="Proc. Natl. Acad. Sci. U.S.A.">
        <title>Extensive sampling of basidiomycete genomes demonstrates inadequacy of the white-rot/brown-rot paradigm for wood decay fungi.</title>
        <authorList>
            <person name="Riley R."/>
            <person name="Salamov A.A."/>
            <person name="Brown D.W."/>
            <person name="Nagy L.G."/>
            <person name="Floudas D."/>
            <person name="Held B.W."/>
            <person name="Levasseur A."/>
            <person name="Lombard V."/>
            <person name="Morin E."/>
            <person name="Otillar R."/>
            <person name="Lindquist E.A."/>
            <person name="Sun H."/>
            <person name="LaButti K.M."/>
            <person name="Schmutz J."/>
            <person name="Jabbour D."/>
            <person name="Luo H."/>
            <person name="Baker S.E."/>
            <person name="Pisabarro A.G."/>
            <person name="Walton J.D."/>
            <person name="Blanchette R.A."/>
            <person name="Henrissat B."/>
            <person name="Martin F."/>
            <person name="Cullen D."/>
            <person name="Hibbett D.S."/>
            <person name="Grigoriev I.V."/>
        </authorList>
    </citation>
    <scope>NUCLEOTIDE SEQUENCE [LARGE SCALE GENOMIC DNA]</scope>
    <source>
        <strain evidence="2">FD-172 SS1</strain>
    </source>
</reference>
<dbReference type="EMBL" id="KL198018">
    <property type="protein sequence ID" value="KDQ19833.1"/>
    <property type="molecule type" value="Genomic_DNA"/>
</dbReference>
<keyword evidence="2" id="KW-1185">Reference proteome</keyword>
<organism evidence="1 2">
    <name type="scientific">Botryobasidium botryosum (strain FD-172 SS1)</name>
    <dbReference type="NCBI Taxonomy" id="930990"/>
    <lineage>
        <taxon>Eukaryota</taxon>
        <taxon>Fungi</taxon>
        <taxon>Dikarya</taxon>
        <taxon>Basidiomycota</taxon>
        <taxon>Agaricomycotina</taxon>
        <taxon>Agaricomycetes</taxon>
        <taxon>Cantharellales</taxon>
        <taxon>Botryobasidiaceae</taxon>
        <taxon>Botryobasidium</taxon>
    </lineage>
</organism>
<dbReference type="Proteomes" id="UP000027195">
    <property type="component" value="Unassembled WGS sequence"/>
</dbReference>
<dbReference type="InParanoid" id="A0A067MVU5"/>
<protein>
    <submittedName>
        <fullName evidence="1">Uncharacterized protein</fullName>
    </submittedName>
</protein>
<dbReference type="AlphaFoldDB" id="A0A067MVU5"/>
<evidence type="ECO:0000313" key="2">
    <source>
        <dbReference type="Proteomes" id="UP000027195"/>
    </source>
</evidence>
<sequence>MWIVAHGSCSVRELQGLVPVTGALFPPYLPVLPAVSLRAACTFACCARGSLLHDLVMRFANPLGQGGWRLDADRGPWKLSVRAQRGTVLVVSHVSLYFSYPRGLTVQQIFLSMHTPVDAQPHPILPSTFSATAFRLFFVHMAAGFSITINMNPMP</sequence>
<proteinExistence type="predicted"/>
<name>A0A067MVU5_BOTB1</name>
<accession>A0A067MVU5</accession>